<protein>
    <submittedName>
        <fullName evidence="1">Uncharacterized protein</fullName>
    </submittedName>
</protein>
<dbReference type="AlphaFoldDB" id="A0A7G6T1F5"/>
<sequence length="51" mass="5863">MDDINKDTQKATAKIVRQWLSSDAIRLYLIKVELWLKLGDDGLRRAAYRGG</sequence>
<organism evidence="1 2">
    <name type="scientific">Mesorhizobium huakuii</name>
    <dbReference type="NCBI Taxonomy" id="28104"/>
    <lineage>
        <taxon>Bacteria</taxon>
        <taxon>Pseudomonadati</taxon>
        <taxon>Pseudomonadota</taxon>
        <taxon>Alphaproteobacteria</taxon>
        <taxon>Hyphomicrobiales</taxon>
        <taxon>Phyllobacteriaceae</taxon>
        <taxon>Mesorhizobium</taxon>
    </lineage>
</organism>
<gene>
    <name evidence="1" type="ORF">HB778_31745</name>
</gene>
<evidence type="ECO:0000313" key="2">
    <source>
        <dbReference type="Proteomes" id="UP000515465"/>
    </source>
</evidence>
<dbReference type="RefSeq" id="WP_183459633.1">
    <property type="nucleotide sequence ID" value="NZ_CP050296.1"/>
</dbReference>
<proteinExistence type="predicted"/>
<dbReference type="Proteomes" id="UP000515465">
    <property type="component" value="Chromosome"/>
</dbReference>
<name>A0A7G6T1F5_9HYPH</name>
<evidence type="ECO:0000313" key="1">
    <source>
        <dbReference type="EMBL" id="QND60587.1"/>
    </source>
</evidence>
<dbReference type="EMBL" id="CP050296">
    <property type="protein sequence ID" value="QND60587.1"/>
    <property type="molecule type" value="Genomic_DNA"/>
</dbReference>
<reference evidence="2" key="1">
    <citation type="journal article" date="2020" name="Mol. Plant Microbe">
        <title>Rhizobial microsymbionts of the narrowly endemic Oxytropis species growing in Kamchatka are characterized by significant genetic diversity and possess a set of genes that are associated with T3SS and T6SS secretion systems and can affect the development of symbiosis.</title>
        <authorList>
            <person name="Safronova V."/>
            <person name="Guro P."/>
            <person name="Sazanova A."/>
            <person name="Kuznetsova I."/>
            <person name="Belimov A."/>
            <person name="Yakubov V."/>
            <person name="Chirak E."/>
            <person name="Afonin A."/>
            <person name="Gogolev Y."/>
            <person name="Andronov E."/>
            <person name="Tikhonovich I."/>
        </authorList>
    </citation>
    <scope>NUCLEOTIDE SEQUENCE [LARGE SCALE GENOMIC DNA]</scope>
    <source>
        <strain evidence="2">583</strain>
    </source>
</reference>
<accession>A0A7G6T1F5</accession>